<dbReference type="PANTHER" id="PTHR31696:SF27">
    <property type="entry name" value="OS03G0811550 PROTEIN"/>
    <property type="match status" value="1"/>
</dbReference>
<reference evidence="3" key="1">
    <citation type="submission" date="2024-06" db="EMBL/GenBank/DDBJ databases">
        <authorList>
            <person name="Ryan C."/>
        </authorList>
    </citation>
    <scope>NUCLEOTIDE SEQUENCE [LARGE SCALE GENOMIC DNA]</scope>
</reference>
<evidence type="ECO:0000313" key="3">
    <source>
        <dbReference type="Proteomes" id="UP001497457"/>
    </source>
</evidence>
<dbReference type="Pfam" id="PF04759">
    <property type="entry name" value="DUF617"/>
    <property type="match status" value="1"/>
</dbReference>
<dbReference type="NCBIfam" id="TIGR01570">
    <property type="entry name" value="A_thal_3588"/>
    <property type="match status" value="1"/>
</dbReference>
<dbReference type="AlphaFoldDB" id="A0ABC8YMN5"/>
<feature type="compositionally biased region" description="Pro residues" evidence="1">
    <location>
        <begin position="59"/>
        <end position="68"/>
    </location>
</feature>
<dbReference type="Proteomes" id="UP001497457">
    <property type="component" value="Chromosome 16b"/>
</dbReference>
<dbReference type="InterPro" id="IPR006460">
    <property type="entry name" value="MIZ1-like_pln"/>
</dbReference>
<gene>
    <name evidence="2" type="ORF">URODEC1_LOCUS35213</name>
</gene>
<evidence type="ECO:0000256" key="1">
    <source>
        <dbReference type="SAM" id="MobiDB-lite"/>
    </source>
</evidence>
<feature type="region of interest" description="Disordered" evidence="1">
    <location>
        <begin position="1"/>
        <end position="92"/>
    </location>
</feature>
<evidence type="ECO:0000313" key="2">
    <source>
        <dbReference type="EMBL" id="CAL4945047.1"/>
    </source>
</evidence>
<name>A0ABC8YMN5_9POAL</name>
<sequence length="321" mass="32941">MARTTPSSPLSRATPPLSPTAGGTPSRLAVAPASPSTPQCAIPASPHTPGRGRAGGASTPPPPATPRTPRPEITLRQPSSQASQKRAPAAVRKTSRALRAIRALIRSLPIVAPAACRPASALPRRYTKPHDGHGHGGGGGARVTGTFYGHRRARITLAVQERPGSLPSLVLELGVPTGKLMQELSAGGHVRIALECEKKSKKSPPPDGNGNGGGGSVSLLEEAMWTAYVNGRRVGYAVRREASEGDLAVMQLLSTVSVGAGVLPGDVVDAPAGAEADGEVAYMRAGFDRVVGSKDSESFYMVNPEGGAGGGTELSIFLVRV</sequence>
<protein>
    <recommendedName>
        <fullName evidence="4">Protein MIZU-KUSSEI 1</fullName>
    </recommendedName>
</protein>
<feature type="compositionally biased region" description="Polar residues" evidence="1">
    <location>
        <begin position="1"/>
        <end position="11"/>
    </location>
</feature>
<organism evidence="2 3">
    <name type="scientific">Urochloa decumbens</name>
    <dbReference type="NCBI Taxonomy" id="240449"/>
    <lineage>
        <taxon>Eukaryota</taxon>
        <taxon>Viridiplantae</taxon>
        <taxon>Streptophyta</taxon>
        <taxon>Embryophyta</taxon>
        <taxon>Tracheophyta</taxon>
        <taxon>Spermatophyta</taxon>
        <taxon>Magnoliopsida</taxon>
        <taxon>Liliopsida</taxon>
        <taxon>Poales</taxon>
        <taxon>Poaceae</taxon>
        <taxon>PACMAD clade</taxon>
        <taxon>Panicoideae</taxon>
        <taxon>Panicodae</taxon>
        <taxon>Paniceae</taxon>
        <taxon>Melinidinae</taxon>
        <taxon>Urochloa</taxon>
    </lineage>
</organism>
<dbReference type="EMBL" id="OZ075126">
    <property type="protein sequence ID" value="CAL4945047.1"/>
    <property type="molecule type" value="Genomic_DNA"/>
</dbReference>
<keyword evidence="3" id="KW-1185">Reference proteome</keyword>
<dbReference type="PANTHER" id="PTHR31696">
    <property type="entry name" value="PROTEIN MIZU-KUSSEI 1"/>
    <property type="match status" value="1"/>
</dbReference>
<reference evidence="2 3" key="2">
    <citation type="submission" date="2024-10" db="EMBL/GenBank/DDBJ databases">
        <authorList>
            <person name="Ryan C."/>
        </authorList>
    </citation>
    <scope>NUCLEOTIDE SEQUENCE [LARGE SCALE GENOMIC DNA]</scope>
</reference>
<proteinExistence type="predicted"/>
<evidence type="ECO:0008006" key="4">
    <source>
        <dbReference type="Google" id="ProtNLM"/>
    </source>
</evidence>
<accession>A0ABC8YMN5</accession>